<dbReference type="AlphaFoldDB" id="A0AAV7KVM2"/>
<accession>A0AAV7KVM2</accession>
<sequence length="60" mass="6967">RSGHTSLECWSGFWYRQGWGEEMILVTPYVRSGHTPLECWSGCLCRRAWGEEMIPVTPHV</sequence>
<evidence type="ECO:0000313" key="1">
    <source>
        <dbReference type="EMBL" id="KAJ1083521.1"/>
    </source>
</evidence>
<organism evidence="1 2">
    <name type="scientific">Pleurodeles waltl</name>
    <name type="common">Iberian ribbed newt</name>
    <dbReference type="NCBI Taxonomy" id="8319"/>
    <lineage>
        <taxon>Eukaryota</taxon>
        <taxon>Metazoa</taxon>
        <taxon>Chordata</taxon>
        <taxon>Craniata</taxon>
        <taxon>Vertebrata</taxon>
        <taxon>Euteleostomi</taxon>
        <taxon>Amphibia</taxon>
        <taxon>Batrachia</taxon>
        <taxon>Caudata</taxon>
        <taxon>Salamandroidea</taxon>
        <taxon>Salamandridae</taxon>
        <taxon>Pleurodelinae</taxon>
        <taxon>Pleurodeles</taxon>
    </lineage>
</organism>
<gene>
    <name evidence="1" type="ORF">NDU88_003680</name>
</gene>
<proteinExistence type="predicted"/>
<feature type="non-terminal residue" evidence="1">
    <location>
        <position position="1"/>
    </location>
</feature>
<protein>
    <submittedName>
        <fullName evidence="1">Uncharacterized protein</fullName>
    </submittedName>
</protein>
<comment type="caution">
    <text evidence="1">The sequence shown here is derived from an EMBL/GenBank/DDBJ whole genome shotgun (WGS) entry which is preliminary data.</text>
</comment>
<reference evidence="1" key="1">
    <citation type="journal article" date="2022" name="bioRxiv">
        <title>Sequencing and chromosome-scale assembly of the giantPleurodeles waltlgenome.</title>
        <authorList>
            <person name="Brown T."/>
            <person name="Elewa A."/>
            <person name="Iarovenko S."/>
            <person name="Subramanian E."/>
            <person name="Araus A.J."/>
            <person name="Petzold A."/>
            <person name="Susuki M."/>
            <person name="Suzuki K.-i.T."/>
            <person name="Hayashi T."/>
            <person name="Toyoda A."/>
            <person name="Oliveira C."/>
            <person name="Osipova E."/>
            <person name="Leigh N.D."/>
            <person name="Simon A."/>
            <person name="Yun M.H."/>
        </authorList>
    </citation>
    <scope>NUCLEOTIDE SEQUENCE</scope>
    <source>
        <strain evidence="1">20211129_DDA</strain>
        <tissue evidence="1">Liver</tissue>
    </source>
</reference>
<dbReference type="EMBL" id="JANPWB010000016">
    <property type="protein sequence ID" value="KAJ1083521.1"/>
    <property type="molecule type" value="Genomic_DNA"/>
</dbReference>
<dbReference type="Proteomes" id="UP001066276">
    <property type="component" value="Chromosome 12"/>
</dbReference>
<keyword evidence="2" id="KW-1185">Reference proteome</keyword>
<feature type="non-terminal residue" evidence="1">
    <location>
        <position position="60"/>
    </location>
</feature>
<evidence type="ECO:0000313" key="2">
    <source>
        <dbReference type="Proteomes" id="UP001066276"/>
    </source>
</evidence>
<name>A0AAV7KVM2_PLEWA</name>